<dbReference type="Gene3D" id="3.30.160.190">
    <property type="entry name" value="atu1810 like domain"/>
    <property type="match status" value="1"/>
</dbReference>
<keyword evidence="11" id="KW-1185">Reference proteome</keyword>
<dbReference type="GO" id="GO:0022900">
    <property type="term" value="P:electron transport chain"/>
    <property type="evidence" value="ECO:0007669"/>
    <property type="project" value="InterPro"/>
</dbReference>
<comment type="subcellular location">
    <subcellularLocation>
        <location evidence="9">Mitochondrion inner membrane</location>
        <topology evidence="9">Peripheral membrane protein</topology>
        <orientation evidence="9">Matrix side</orientation>
    </subcellularLocation>
</comment>
<evidence type="ECO:0000313" key="11">
    <source>
        <dbReference type="Proteomes" id="UP000662931"/>
    </source>
</evidence>
<organism evidence="10 11">
    <name type="scientific">Eeniella nana</name>
    <name type="common">Yeast</name>
    <name type="synonym">Brettanomyces nanus</name>
    <dbReference type="NCBI Taxonomy" id="13502"/>
    <lineage>
        <taxon>Eukaryota</taxon>
        <taxon>Fungi</taxon>
        <taxon>Dikarya</taxon>
        <taxon>Ascomycota</taxon>
        <taxon>Saccharomycotina</taxon>
        <taxon>Pichiomycetes</taxon>
        <taxon>Pichiales</taxon>
        <taxon>Pichiaceae</taxon>
        <taxon>Brettanomyces</taxon>
    </lineage>
</organism>
<keyword evidence="7 9" id="KW-0496">Mitochondrion</keyword>
<evidence type="ECO:0000256" key="2">
    <source>
        <dbReference type="ARBA" id="ARBA00022448"/>
    </source>
</evidence>
<dbReference type="KEGG" id="bnn:FOA43_003415"/>
<evidence type="ECO:0000256" key="5">
    <source>
        <dbReference type="ARBA" id="ARBA00022946"/>
    </source>
</evidence>
<gene>
    <name evidence="10" type="ORF">FOA43_003415</name>
</gene>
<evidence type="ECO:0000256" key="9">
    <source>
        <dbReference type="RuleBase" id="RU367010"/>
    </source>
</evidence>
<keyword evidence="3 9" id="KW-0679">Respiratory chain</keyword>
<evidence type="ECO:0000256" key="7">
    <source>
        <dbReference type="ARBA" id="ARBA00023128"/>
    </source>
</evidence>
<dbReference type="InterPro" id="IPR038532">
    <property type="entry name" value="NDUFS4-like_sf"/>
</dbReference>
<evidence type="ECO:0000256" key="3">
    <source>
        <dbReference type="ARBA" id="ARBA00022660"/>
    </source>
</evidence>
<dbReference type="EMBL" id="CP064815">
    <property type="protein sequence ID" value="QPG76029.1"/>
    <property type="molecule type" value="Genomic_DNA"/>
</dbReference>
<evidence type="ECO:0000313" key="10">
    <source>
        <dbReference type="EMBL" id="QPG76029.1"/>
    </source>
</evidence>
<dbReference type="InterPro" id="IPR006885">
    <property type="entry name" value="NADH_UbQ_FeS_4_mit-like"/>
</dbReference>
<comment type="similarity">
    <text evidence="1 9">Belongs to the complex I NDUFS4 subunit family.</text>
</comment>
<proteinExistence type="inferred from homology"/>
<reference evidence="10" key="1">
    <citation type="submission" date="2020-10" db="EMBL/GenBank/DDBJ databases">
        <authorList>
            <person name="Roach M.J.R."/>
        </authorList>
    </citation>
    <scope>NUCLEOTIDE SEQUENCE</scope>
    <source>
        <strain evidence="10">CBS 1945</strain>
    </source>
</reference>
<keyword evidence="8 9" id="KW-0472">Membrane</keyword>
<dbReference type="GO" id="GO:0005743">
    <property type="term" value="C:mitochondrial inner membrane"/>
    <property type="evidence" value="ECO:0007669"/>
    <property type="project" value="UniProtKB-SubCell"/>
</dbReference>
<dbReference type="Pfam" id="PF04800">
    <property type="entry name" value="NDUS4"/>
    <property type="match status" value="1"/>
</dbReference>
<keyword evidence="4 9" id="KW-0999">Mitochondrion inner membrane</keyword>
<keyword evidence="5 9" id="KW-0809">Transit peptide</keyword>
<comment type="function">
    <text evidence="9">Accessory subunit of the mitochondrial membrane respiratory chain NADH dehydrogenase (Complex I), that is believed not to be involved in catalysis. Complex I functions in the transfer of electrons from NADH to the respiratory chain. The immediate electron acceptor for the enzyme is believed to be ubiquinone.</text>
</comment>
<evidence type="ECO:0000256" key="8">
    <source>
        <dbReference type="ARBA" id="ARBA00023136"/>
    </source>
</evidence>
<dbReference type="Proteomes" id="UP000662931">
    <property type="component" value="Chromosome 4"/>
</dbReference>
<keyword evidence="2 9" id="KW-0813">Transport</keyword>
<evidence type="ECO:0000256" key="4">
    <source>
        <dbReference type="ARBA" id="ARBA00022792"/>
    </source>
</evidence>
<accession>A0A875S8M6</accession>
<dbReference type="PANTHER" id="PTHR12219:SF8">
    <property type="entry name" value="NADH DEHYDROGENASE [UBIQUINONE] IRON-SULFUR PROTEIN 4, MITOCHONDRIAL"/>
    <property type="match status" value="1"/>
</dbReference>
<dbReference type="AlphaFoldDB" id="A0A875S8M6"/>
<evidence type="ECO:0000256" key="6">
    <source>
        <dbReference type="ARBA" id="ARBA00022982"/>
    </source>
</evidence>
<evidence type="ECO:0000256" key="1">
    <source>
        <dbReference type="ARBA" id="ARBA00005882"/>
    </source>
</evidence>
<sequence length="166" mass="19006">MFLRALRPSMQKAAAKNFEVTLRSNSSASTPVKIREIVDATTTSKEIVSGAPSELAASDNRVVRIYKEAQYATQSSARNSFFWKLEFDILPKGNRWENDLIGYQGTTDYVQATRLDFITKEDAVRFAEGQGWDYYVQHPKEKKFKVKQYANNFVHCKGPLKIIRTK</sequence>
<dbReference type="OrthoDB" id="3089at2759"/>
<protein>
    <recommendedName>
        <fullName evidence="9">NADH dehydrogenase [ubiquinone] iron-sulfur protein 4, mitochondrial</fullName>
    </recommendedName>
</protein>
<dbReference type="GeneID" id="62196815"/>
<keyword evidence="6 9" id="KW-0249">Electron transport</keyword>
<dbReference type="RefSeq" id="XP_038779594.1">
    <property type="nucleotide sequence ID" value="XM_038923666.1"/>
</dbReference>
<name>A0A875S8M6_EENNA</name>
<dbReference type="PANTHER" id="PTHR12219">
    <property type="entry name" value="NADH-UBIQUINONE OXIDOREDUCTASE"/>
    <property type="match status" value="1"/>
</dbReference>